<reference evidence="1 2" key="1">
    <citation type="submission" date="2015-01" db="EMBL/GenBank/DDBJ databases">
        <title>Draft genome sequence of Pedobacter sp. NL19 isolated from sludge of an effluent treatment pond in an abandoned uranium mine.</title>
        <authorList>
            <person name="Santos T."/>
            <person name="Caetano T."/>
            <person name="Covas C."/>
            <person name="Cruz A."/>
            <person name="Mendo S."/>
        </authorList>
    </citation>
    <scope>NUCLEOTIDE SEQUENCE [LARGE SCALE GENOMIC DNA]</scope>
    <source>
        <strain evidence="1 2">NL19</strain>
    </source>
</reference>
<proteinExistence type="predicted"/>
<dbReference type="EMBL" id="JXRA01000006">
    <property type="protein sequence ID" value="KIO78754.1"/>
    <property type="molecule type" value="Genomic_DNA"/>
</dbReference>
<dbReference type="RefSeq" id="WP_041877613.1">
    <property type="nucleotide sequence ID" value="NZ_CP157278.1"/>
</dbReference>
<dbReference type="AlphaFoldDB" id="A0A0D0G1U1"/>
<accession>A0A0D0G1U1</accession>
<dbReference type="Proteomes" id="UP000032049">
    <property type="component" value="Unassembled WGS sequence"/>
</dbReference>
<organism evidence="1 2">
    <name type="scientific">Pedobacter lusitanus</name>
    <dbReference type="NCBI Taxonomy" id="1503925"/>
    <lineage>
        <taxon>Bacteria</taxon>
        <taxon>Pseudomonadati</taxon>
        <taxon>Bacteroidota</taxon>
        <taxon>Sphingobacteriia</taxon>
        <taxon>Sphingobacteriales</taxon>
        <taxon>Sphingobacteriaceae</taxon>
        <taxon>Pedobacter</taxon>
    </lineage>
</organism>
<evidence type="ECO:0000313" key="1">
    <source>
        <dbReference type="EMBL" id="KIO78754.1"/>
    </source>
</evidence>
<keyword evidence="2" id="KW-1185">Reference proteome</keyword>
<dbReference type="OrthoDB" id="757351at2"/>
<evidence type="ECO:0000313" key="2">
    <source>
        <dbReference type="Proteomes" id="UP000032049"/>
    </source>
</evidence>
<name>A0A0D0G1U1_9SPHI</name>
<gene>
    <name evidence="1" type="ORF">TH53_01260</name>
</gene>
<dbReference type="PROSITE" id="PS51257">
    <property type="entry name" value="PROKAR_LIPOPROTEIN"/>
    <property type="match status" value="1"/>
</dbReference>
<comment type="caution">
    <text evidence="1">The sequence shown here is derived from an EMBL/GenBank/DDBJ whole genome shotgun (WGS) entry which is preliminary data.</text>
</comment>
<protein>
    <submittedName>
        <fullName evidence="1">Contig6, whole genome shotgun sequence</fullName>
    </submittedName>
</protein>
<sequence>MEIYKNLFLVTIVLFMGCKKNDSPAETTGEVIPPVIDVGTKILVPVQLGTGKSKMVISYTEGLAVSKIEYGDGKSIVLTYTKDGKPFDLQRYKNDVLVSYTSYSLDEKGRVKKGKTAVVKKDEYISTGYYELKYNSDNQITGIHNFDINNHQAGEQERWFNEAGNLSGEKAGIAGPALNYSYDLKNGLFKHVRYVWLLTIEKDNSLFLSGVNNIRFCNNPSAPEDEQNFSYEYNTDGYPDMITTTVREGKSSAKVIYREIKTN</sequence>